<gene>
    <name evidence="1" type="ORF">HYPSUDRAFT_204976</name>
</gene>
<dbReference type="EMBL" id="KN817583">
    <property type="protein sequence ID" value="KJA18881.1"/>
    <property type="molecule type" value="Genomic_DNA"/>
</dbReference>
<organism evidence="1 2">
    <name type="scientific">Hypholoma sublateritium (strain FD-334 SS-4)</name>
    <dbReference type="NCBI Taxonomy" id="945553"/>
    <lineage>
        <taxon>Eukaryota</taxon>
        <taxon>Fungi</taxon>
        <taxon>Dikarya</taxon>
        <taxon>Basidiomycota</taxon>
        <taxon>Agaricomycotina</taxon>
        <taxon>Agaricomycetes</taxon>
        <taxon>Agaricomycetidae</taxon>
        <taxon>Agaricales</taxon>
        <taxon>Agaricineae</taxon>
        <taxon>Strophariaceae</taxon>
        <taxon>Hypholoma</taxon>
    </lineage>
</organism>
<dbReference type="AlphaFoldDB" id="A0A0D2NQ30"/>
<proteinExistence type="predicted"/>
<protein>
    <submittedName>
        <fullName evidence="1">Uncharacterized protein</fullName>
    </submittedName>
</protein>
<dbReference type="Proteomes" id="UP000054270">
    <property type="component" value="Unassembled WGS sequence"/>
</dbReference>
<keyword evidence="2" id="KW-1185">Reference proteome</keyword>
<accession>A0A0D2NQ30</accession>
<sequence length="155" mass="18049">MSQTLSAGVPSPKSEYDHLYEWVNERLPWVLFQDAFVDPDMYDKSTPSVVLTRPTTPPGVIRTPEMPLPRLEFESLYVGNAKPMDNILHKVPPLIWFAMLCWLELHQPGCARRLCYEYHQPSFPPLVETLEEPPQLRHKSTFKQLKKKISKVFRS</sequence>
<name>A0A0D2NQ30_HYPSF</name>
<reference evidence="2" key="1">
    <citation type="submission" date="2014-04" db="EMBL/GenBank/DDBJ databases">
        <title>Evolutionary Origins and Diversification of the Mycorrhizal Mutualists.</title>
        <authorList>
            <consortium name="DOE Joint Genome Institute"/>
            <consortium name="Mycorrhizal Genomics Consortium"/>
            <person name="Kohler A."/>
            <person name="Kuo A."/>
            <person name="Nagy L.G."/>
            <person name="Floudas D."/>
            <person name="Copeland A."/>
            <person name="Barry K.W."/>
            <person name="Cichocki N."/>
            <person name="Veneault-Fourrey C."/>
            <person name="LaButti K."/>
            <person name="Lindquist E.A."/>
            <person name="Lipzen A."/>
            <person name="Lundell T."/>
            <person name="Morin E."/>
            <person name="Murat C."/>
            <person name="Riley R."/>
            <person name="Ohm R."/>
            <person name="Sun H."/>
            <person name="Tunlid A."/>
            <person name="Henrissat B."/>
            <person name="Grigoriev I.V."/>
            <person name="Hibbett D.S."/>
            <person name="Martin F."/>
        </authorList>
    </citation>
    <scope>NUCLEOTIDE SEQUENCE [LARGE SCALE GENOMIC DNA]</scope>
    <source>
        <strain evidence="2">FD-334 SS-4</strain>
    </source>
</reference>
<evidence type="ECO:0000313" key="2">
    <source>
        <dbReference type="Proteomes" id="UP000054270"/>
    </source>
</evidence>
<evidence type="ECO:0000313" key="1">
    <source>
        <dbReference type="EMBL" id="KJA18881.1"/>
    </source>
</evidence>